<evidence type="ECO:0000256" key="11">
    <source>
        <dbReference type="SAM" id="Phobius"/>
    </source>
</evidence>
<keyword evidence="11" id="KW-0812">Transmembrane</keyword>
<keyword evidence="3 8" id="KW-0349">Heme</keyword>
<feature type="region of interest" description="Disordered" evidence="10">
    <location>
        <begin position="270"/>
        <end position="289"/>
    </location>
</feature>
<name>A0AAT9UTM4_MACHI</name>
<dbReference type="SUPFAM" id="SSF48264">
    <property type="entry name" value="Cytochrome P450"/>
    <property type="match status" value="1"/>
</dbReference>
<evidence type="ECO:0000256" key="7">
    <source>
        <dbReference type="ARBA" id="ARBA00023033"/>
    </source>
</evidence>
<evidence type="ECO:0000256" key="1">
    <source>
        <dbReference type="ARBA" id="ARBA00001971"/>
    </source>
</evidence>
<dbReference type="InterPro" id="IPR036396">
    <property type="entry name" value="Cyt_P450_sf"/>
</dbReference>
<evidence type="ECO:0000256" key="5">
    <source>
        <dbReference type="ARBA" id="ARBA00023002"/>
    </source>
</evidence>
<keyword evidence="11" id="KW-1133">Transmembrane helix</keyword>
<evidence type="ECO:0000256" key="6">
    <source>
        <dbReference type="ARBA" id="ARBA00023004"/>
    </source>
</evidence>
<evidence type="ECO:0000256" key="9">
    <source>
        <dbReference type="RuleBase" id="RU000461"/>
    </source>
</evidence>
<dbReference type="GO" id="GO:0004497">
    <property type="term" value="F:monooxygenase activity"/>
    <property type="evidence" value="ECO:0007669"/>
    <property type="project" value="UniProtKB-KW"/>
</dbReference>
<comment type="similarity">
    <text evidence="2 9">Belongs to the cytochrome P450 family.</text>
</comment>
<evidence type="ECO:0000256" key="3">
    <source>
        <dbReference type="ARBA" id="ARBA00022617"/>
    </source>
</evidence>
<dbReference type="Pfam" id="PF00067">
    <property type="entry name" value="p450"/>
    <property type="match status" value="1"/>
</dbReference>
<feature type="binding site" description="axial binding residue" evidence="8">
    <location>
        <position position="460"/>
    </location>
    <ligand>
        <name>heme</name>
        <dbReference type="ChEBI" id="CHEBI:30413"/>
    </ligand>
    <ligandPart>
        <name>Fe</name>
        <dbReference type="ChEBI" id="CHEBI:18248"/>
    </ligandPart>
</feature>
<evidence type="ECO:0000256" key="2">
    <source>
        <dbReference type="ARBA" id="ARBA00010617"/>
    </source>
</evidence>
<dbReference type="PANTHER" id="PTHR24291">
    <property type="entry name" value="CYTOCHROME P450 FAMILY 4"/>
    <property type="match status" value="1"/>
</dbReference>
<dbReference type="EMBL" id="OR117243">
    <property type="protein sequence ID" value="WIM41683.1"/>
    <property type="molecule type" value="mRNA"/>
</dbReference>
<keyword evidence="11" id="KW-0472">Membrane</keyword>
<dbReference type="InterPro" id="IPR050196">
    <property type="entry name" value="Cytochrome_P450_Monoox"/>
</dbReference>
<protein>
    <submittedName>
        <fullName evidence="12">Cytochrome P450 3638G1</fullName>
    </submittedName>
</protein>
<dbReference type="InterPro" id="IPR002401">
    <property type="entry name" value="Cyt_P450_E_grp-I"/>
</dbReference>
<sequence>MANLINMLMNLDWRNQIMITLCTVLCGVIIFHVSRCERRTNRMMPMLKSFNQLPTLPLIGSVYLLLGGMRERMEKLLKIFNEYELPLVGWLMHIPVVCVGKSDDIQTILSTTRSKDLLGIFERIVGNSLITLQGEKWRRSRRTVTPAFSPSMFQRYFPVFNEYSALLMKKLEPLCDTDEVFDIRSHVFTMNLNSITKNMSGYEIETSSDESLKIVDAIYKALRMESMRFTVPLLFPKALNEIYLYLSGKYKIYDKIYQLPKNIVREKLAKQNEKRGGQQDEDENTGAGSSKTLIDSLLKLHTTDANFTQQHIQDEILGIITAGYESTAITVCTILLMLAMHPKAQETVHDEIETIFGDSDREVQMEDVKNLVYMEQCINETLRKFPIIPLTLRIHDENIVLSDNRIIPAGCRIFLAFYASHHDKAFFPNADNWDPEHFSAERTDKCKNAFFPFGSGLRLCVGAKYAMMTMKTQLVHLLRRYRFTTHMKIQDVHLILDLLMRNDSGYWLKLHSR</sequence>
<dbReference type="PRINTS" id="PR00385">
    <property type="entry name" value="P450"/>
</dbReference>
<evidence type="ECO:0000256" key="10">
    <source>
        <dbReference type="SAM" id="MobiDB-lite"/>
    </source>
</evidence>
<organism evidence="12">
    <name type="scientific">Maconellicoccus hirsutus</name>
    <name type="common">Pink hibiscus mealybug</name>
    <dbReference type="NCBI Taxonomy" id="177089"/>
    <lineage>
        <taxon>Eukaryota</taxon>
        <taxon>Metazoa</taxon>
        <taxon>Ecdysozoa</taxon>
        <taxon>Arthropoda</taxon>
        <taxon>Hexapoda</taxon>
        <taxon>Insecta</taxon>
        <taxon>Pterygota</taxon>
        <taxon>Neoptera</taxon>
        <taxon>Paraneoptera</taxon>
        <taxon>Hemiptera</taxon>
        <taxon>Sternorrhyncha</taxon>
        <taxon>Coccoidea</taxon>
        <taxon>Pseudococcidae</taxon>
        <taxon>Maconellicoccus</taxon>
    </lineage>
</organism>
<dbReference type="GO" id="GO:0005506">
    <property type="term" value="F:iron ion binding"/>
    <property type="evidence" value="ECO:0007669"/>
    <property type="project" value="InterPro"/>
</dbReference>
<accession>A0AAT9UTM4</accession>
<dbReference type="GO" id="GO:0020037">
    <property type="term" value="F:heme binding"/>
    <property type="evidence" value="ECO:0007669"/>
    <property type="project" value="InterPro"/>
</dbReference>
<dbReference type="GO" id="GO:0016705">
    <property type="term" value="F:oxidoreductase activity, acting on paired donors, with incorporation or reduction of molecular oxygen"/>
    <property type="evidence" value="ECO:0007669"/>
    <property type="project" value="InterPro"/>
</dbReference>
<evidence type="ECO:0000256" key="8">
    <source>
        <dbReference type="PIRSR" id="PIRSR602401-1"/>
    </source>
</evidence>
<dbReference type="InterPro" id="IPR017972">
    <property type="entry name" value="Cyt_P450_CS"/>
</dbReference>
<dbReference type="PROSITE" id="PS00086">
    <property type="entry name" value="CYTOCHROME_P450"/>
    <property type="match status" value="1"/>
</dbReference>
<dbReference type="Gene3D" id="1.10.630.10">
    <property type="entry name" value="Cytochrome P450"/>
    <property type="match status" value="1"/>
</dbReference>
<reference evidence="12" key="1">
    <citation type="submission" date="2023-06" db="EMBL/GenBank/DDBJ databases">
        <title>Identification of Cytochrome P450s in Maconellicoccus hirsutus.</title>
        <authorList>
            <person name="Selvamani S.B."/>
            <person name="Negi N."/>
            <person name="Nagarjuna Reddy K.V."/>
            <person name="Ramasamy G.G."/>
        </authorList>
    </citation>
    <scope>NUCLEOTIDE SEQUENCE</scope>
</reference>
<keyword evidence="7 9" id="KW-0503">Monooxygenase</keyword>
<dbReference type="AlphaFoldDB" id="A0AAT9UTM4"/>
<keyword evidence="6 8" id="KW-0408">Iron</keyword>
<evidence type="ECO:0000256" key="4">
    <source>
        <dbReference type="ARBA" id="ARBA00022723"/>
    </source>
</evidence>
<dbReference type="PRINTS" id="PR00463">
    <property type="entry name" value="EP450I"/>
</dbReference>
<dbReference type="PANTHER" id="PTHR24291:SF50">
    <property type="entry name" value="BIFUNCTIONAL ALBAFLAVENONE MONOOXYGENASE_TERPENE SYNTHASE"/>
    <property type="match status" value="1"/>
</dbReference>
<keyword evidence="4 8" id="KW-0479">Metal-binding</keyword>
<feature type="transmembrane region" description="Helical" evidence="11">
    <location>
        <begin position="52"/>
        <end position="69"/>
    </location>
</feature>
<comment type="cofactor">
    <cofactor evidence="1 8">
        <name>heme</name>
        <dbReference type="ChEBI" id="CHEBI:30413"/>
    </cofactor>
</comment>
<evidence type="ECO:0000313" key="12">
    <source>
        <dbReference type="EMBL" id="WIM41683.1"/>
    </source>
</evidence>
<keyword evidence="5 9" id="KW-0560">Oxidoreductase</keyword>
<proteinExistence type="evidence at transcript level"/>
<dbReference type="InterPro" id="IPR001128">
    <property type="entry name" value="Cyt_P450"/>
</dbReference>